<dbReference type="Proteomes" id="UP001583172">
    <property type="component" value="Unassembled WGS sequence"/>
</dbReference>
<keyword evidence="10" id="KW-1185">Reference proteome</keyword>
<feature type="transmembrane region" description="Helical" evidence="7">
    <location>
        <begin position="141"/>
        <end position="162"/>
    </location>
</feature>
<comment type="caution">
    <text evidence="9">The sequence shown here is derived from an EMBL/GenBank/DDBJ whole genome shotgun (WGS) entry which is preliminary data.</text>
</comment>
<evidence type="ECO:0000256" key="5">
    <source>
        <dbReference type="ARBA" id="ARBA00038359"/>
    </source>
</evidence>
<feature type="compositionally biased region" description="Low complexity" evidence="6">
    <location>
        <begin position="407"/>
        <end position="424"/>
    </location>
</feature>
<comment type="similarity">
    <text evidence="5">Belongs to the SAT4 family.</text>
</comment>
<dbReference type="InterPro" id="IPR052337">
    <property type="entry name" value="SAT4-like"/>
</dbReference>
<dbReference type="EMBL" id="JAZGSY010000125">
    <property type="protein sequence ID" value="KAL1840139.1"/>
    <property type="molecule type" value="Genomic_DNA"/>
</dbReference>
<evidence type="ECO:0000256" key="2">
    <source>
        <dbReference type="ARBA" id="ARBA00022692"/>
    </source>
</evidence>
<organism evidence="9 10">
    <name type="scientific">Humicola insolens</name>
    <name type="common">Soft-rot fungus</name>
    <dbReference type="NCBI Taxonomy" id="85995"/>
    <lineage>
        <taxon>Eukaryota</taxon>
        <taxon>Fungi</taxon>
        <taxon>Dikarya</taxon>
        <taxon>Ascomycota</taxon>
        <taxon>Pezizomycotina</taxon>
        <taxon>Sordariomycetes</taxon>
        <taxon>Sordariomycetidae</taxon>
        <taxon>Sordariales</taxon>
        <taxon>Chaetomiaceae</taxon>
        <taxon>Mycothermus</taxon>
    </lineage>
</organism>
<comment type="subcellular location">
    <subcellularLocation>
        <location evidence="1">Membrane</location>
        <topology evidence="1">Multi-pass membrane protein</topology>
    </subcellularLocation>
</comment>
<feature type="transmembrane region" description="Helical" evidence="7">
    <location>
        <begin position="182"/>
        <end position="205"/>
    </location>
</feature>
<evidence type="ECO:0000313" key="10">
    <source>
        <dbReference type="Proteomes" id="UP001583172"/>
    </source>
</evidence>
<feature type="compositionally biased region" description="Polar residues" evidence="6">
    <location>
        <begin position="431"/>
        <end position="443"/>
    </location>
</feature>
<feature type="compositionally biased region" description="Low complexity" evidence="6">
    <location>
        <begin position="552"/>
        <end position="565"/>
    </location>
</feature>
<reference evidence="9 10" key="1">
    <citation type="journal article" date="2024" name="Commun. Biol.">
        <title>Comparative genomic analysis of thermophilic fungi reveals convergent evolutionary adaptations and gene losses.</title>
        <authorList>
            <person name="Steindorff A.S."/>
            <person name="Aguilar-Pontes M.V."/>
            <person name="Robinson A.J."/>
            <person name="Andreopoulos B."/>
            <person name="LaButti K."/>
            <person name="Kuo A."/>
            <person name="Mondo S."/>
            <person name="Riley R."/>
            <person name="Otillar R."/>
            <person name="Haridas S."/>
            <person name="Lipzen A."/>
            <person name="Grimwood J."/>
            <person name="Schmutz J."/>
            <person name="Clum A."/>
            <person name="Reid I.D."/>
            <person name="Moisan M.C."/>
            <person name="Butler G."/>
            <person name="Nguyen T.T.M."/>
            <person name="Dewar K."/>
            <person name="Conant G."/>
            <person name="Drula E."/>
            <person name="Henrissat B."/>
            <person name="Hansel C."/>
            <person name="Singer S."/>
            <person name="Hutchinson M.I."/>
            <person name="de Vries R.P."/>
            <person name="Natvig D.O."/>
            <person name="Powell A.J."/>
            <person name="Tsang A."/>
            <person name="Grigoriev I.V."/>
        </authorList>
    </citation>
    <scope>NUCLEOTIDE SEQUENCE [LARGE SCALE GENOMIC DNA]</scope>
    <source>
        <strain evidence="9 10">CBS 620.91</strain>
    </source>
</reference>
<keyword evidence="4 7" id="KW-0472">Membrane</keyword>
<dbReference type="Pfam" id="PF20684">
    <property type="entry name" value="Fung_rhodopsin"/>
    <property type="match status" value="1"/>
</dbReference>
<proteinExistence type="inferred from homology"/>
<feature type="transmembrane region" description="Helical" evidence="7">
    <location>
        <begin position="97"/>
        <end position="120"/>
    </location>
</feature>
<evidence type="ECO:0000256" key="1">
    <source>
        <dbReference type="ARBA" id="ARBA00004141"/>
    </source>
</evidence>
<evidence type="ECO:0000256" key="7">
    <source>
        <dbReference type="SAM" id="Phobius"/>
    </source>
</evidence>
<evidence type="ECO:0000256" key="4">
    <source>
        <dbReference type="ARBA" id="ARBA00023136"/>
    </source>
</evidence>
<feature type="compositionally biased region" description="Low complexity" evidence="6">
    <location>
        <begin position="498"/>
        <end position="507"/>
    </location>
</feature>
<feature type="region of interest" description="Disordered" evidence="6">
    <location>
        <begin position="406"/>
        <end position="445"/>
    </location>
</feature>
<feature type="domain" description="Rhodopsin" evidence="8">
    <location>
        <begin position="36"/>
        <end position="240"/>
    </location>
</feature>
<feature type="transmembrane region" description="Helical" evidence="7">
    <location>
        <begin position="20"/>
        <end position="43"/>
    </location>
</feature>
<feature type="transmembrane region" description="Helical" evidence="7">
    <location>
        <begin position="250"/>
        <end position="272"/>
    </location>
</feature>
<name>A0ABR3VEH6_HUMIN</name>
<feature type="region of interest" description="Disordered" evidence="6">
    <location>
        <begin position="360"/>
        <end position="391"/>
    </location>
</feature>
<sequence>MGLYSDPPPLHPFSRDKPTLLVCWWITAFCTVIISLRVVGRYIRTETLFREDKTAALALVPLLLRMGCAHVVLLWGTNNAQLEGVELTEEEVRKKEVASGLVLLSRVFLWILKCAILDFFRRLSNVTWRRSYDLALLYFRRFLIVTFIAIIISGLAECQPFSHYWQVLPDPGGQCRQGYAQLLTMATCNVITDLSLVLFPVPVIIRSSMSARRKARLVLLFSLSLGPVTVTLYRVPRIIADHGSQEVRSLYASVELLLATAAANALVLGSFVRNRGVKKRRYRYDSIAAASSVDPSVNGDLRRPSALRYWGSDEDLVRDLGLGLKPELREDQHLSPNSFIPAPTVATHPREVMARWQFPGSDRLTVPSPAGMSSDDLEAGGRSARSDSSATPRRVSFFDYGGLLTEPAAGTTSDDTPDTAAAAGTRRKGSAASTDSNTASPTTPGAVVAAGVSGFRRSSVALLQDLGGLLTSSSSVKSKLGRPRLGRANTSGSRRSAGGVSPVSPVSTVEKPKDDSLESPPVIEESQPLNQQRDQEQQEQQEKPAQEEQLQEKQQQQQQQQQDQQPPTPTNEKPAKP</sequence>
<evidence type="ECO:0000259" key="8">
    <source>
        <dbReference type="Pfam" id="PF20684"/>
    </source>
</evidence>
<dbReference type="InterPro" id="IPR049326">
    <property type="entry name" value="Rhodopsin_dom_fungi"/>
</dbReference>
<feature type="region of interest" description="Disordered" evidence="6">
    <location>
        <begin position="473"/>
        <end position="577"/>
    </location>
</feature>
<gene>
    <name evidence="9" type="ORF">VTJ49DRAFT_755</name>
</gene>
<evidence type="ECO:0000313" key="9">
    <source>
        <dbReference type="EMBL" id="KAL1840139.1"/>
    </source>
</evidence>
<feature type="transmembrane region" description="Helical" evidence="7">
    <location>
        <begin position="217"/>
        <end position="235"/>
    </location>
</feature>
<feature type="compositionally biased region" description="Basic and acidic residues" evidence="6">
    <location>
        <begin position="533"/>
        <end position="546"/>
    </location>
</feature>
<accession>A0ABR3VEH6</accession>
<keyword evidence="3 7" id="KW-1133">Transmembrane helix</keyword>
<feature type="compositionally biased region" description="Low complexity" evidence="6">
    <location>
        <begin position="380"/>
        <end position="390"/>
    </location>
</feature>
<feature type="transmembrane region" description="Helical" evidence="7">
    <location>
        <begin position="55"/>
        <end position="77"/>
    </location>
</feature>
<protein>
    <recommendedName>
        <fullName evidence="8">Rhodopsin domain-containing protein</fullName>
    </recommendedName>
</protein>
<keyword evidence="2 7" id="KW-0812">Transmembrane</keyword>
<dbReference type="PANTHER" id="PTHR33048">
    <property type="entry name" value="PTH11-LIKE INTEGRAL MEMBRANE PROTEIN (AFU_ORTHOLOGUE AFUA_5G11245)"/>
    <property type="match status" value="1"/>
</dbReference>
<evidence type="ECO:0000256" key="6">
    <source>
        <dbReference type="SAM" id="MobiDB-lite"/>
    </source>
</evidence>
<dbReference type="PANTHER" id="PTHR33048:SF19">
    <property type="entry name" value="MEMBRANE PROTEIN PTH11-LIKE, PUTATIVE (AFU_ORTHOLOGUE AFUA_1G14080)-RELATED"/>
    <property type="match status" value="1"/>
</dbReference>
<evidence type="ECO:0000256" key="3">
    <source>
        <dbReference type="ARBA" id="ARBA00022989"/>
    </source>
</evidence>